<proteinExistence type="predicted"/>
<sequence length="181" mass="20278">MGCRGPRMGYNAMSRRPRPRLVDAEQPTGAHCIRCCLVPFALYRCIGGELGLIDPSELYKQPFSSPSYCCRPIRSRDFRTYLAILVCRRHVKLCAETSGRIPRSKSFLPFQEAPSSPSKGRGQADGQALVPSGMWGAELESDPRAHQFPWHPAPYLVLASSQRGRKKGTVPRLSVFRHIDH</sequence>
<reference evidence="2" key="1">
    <citation type="journal article" date="2018" name="Mol. Biol. Evol.">
        <title>Broad Genomic Sampling Reveals a Smut Pathogenic Ancestry of the Fungal Clade Ustilaginomycotina.</title>
        <authorList>
            <person name="Kijpornyongpan T."/>
            <person name="Mondo S.J."/>
            <person name="Barry K."/>
            <person name="Sandor L."/>
            <person name="Lee J."/>
            <person name="Lipzen A."/>
            <person name="Pangilinan J."/>
            <person name="LaButti K."/>
            <person name="Hainaut M."/>
            <person name="Henrissat B."/>
            <person name="Grigoriev I.V."/>
            <person name="Spatafora J.W."/>
            <person name="Aime M.C."/>
        </authorList>
    </citation>
    <scope>NUCLEOTIDE SEQUENCE [LARGE SCALE GENOMIC DNA]</scope>
    <source>
        <strain evidence="2">MCA 4198</strain>
    </source>
</reference>
<feature type="region of interest" description="Disordered" evidence="1">
    <location>
        <begin position="106"/>
        <end position="127"/>
    </location>
</feature>
<protein>
    <submittedName>
        <fullName evidence="2">Uncharacterized protein</fullName>
    </submittedName>
</protein>
<organism evidence="2 3">
    <name type="scientific">Acaromyces ingoldii</name>
    <dbReference type="NCBI Taxonomy" id="215250"/>
    <lineage>
        <taxon>Eukaryota</taxon>
        <taxon>Fungi</taxon>
        <taxon>Dikarya</taxon>
        <taxon>Basidiomycota</taxon>
        <taxon>Ustilaginomycotina</taxon>
        <taxon>Exobasidiomycetes</taxon>
        <taxon>Exobasidiales</taxon>
        <taxon>Cryptobasidiaceae</taxon>
        <taxon>Acaromyces</taxon>
    </lineage>
</organism>
<evidence type="ECO:0000313" key="2">
    <source>
        <dbReference type="EMBL" id="PWN94328.1"/>
    </source>
</evidence>
<dbReference type="EMBL" id="KZ819634">
    <property type="protein sequence ID" value="PWN94328.1"/>
    <property type="molecule type" value="Genomic_DNA"/>
</dbReference>
<dbReference type="GeneID" id="37047416"/>
<dbReference type="Proteomes" id="UP000245768">
    <property type="component" value="Unassembled WGS sequence"/>
</dbReference>
<dbReference type="InParanoid" id="A0A316Z076"/>
<evidence type="ECO:0000256" key="1">
    <source>
        <dbReference type="SAM" id="MobiDB-lite"/>
    </source>
</evidence>
<name>A0A316Z076_9BASI</name>
<gene>
    <name evidence="2" type="ORF">FA10DRAFT_46208</name>
</gene>
<accession>A0A316Z076</accession>
<dbReference type="RefSeq" id="XP_025381526.1">
    <property type="nucleotide sequence ID" value="XM_025525500.1"/>
</dbReference>
<keyword evidence="3" id="KW-1185">Reference proteome</keyword>
<evidence type="ECO:0000313" key="3">
    <source>
        <dbReference type="Proteomes" id="UP000245768"/>
    </source>
</evidence>
<dbReference type="AlphaFoldDB" id="A0A316Z076"/>